<reference evidence="4 5" key="1">
    <citation type="submission" date="2019-01" db="EMBL/GenBank/DDBJ databases">
        <title>Vagococcus silagei sp. nov. isolated from brewer's grain.</title>
        <authorList>
            <person name="Guu J.-R."/>
        </authorList>
    </citation>
    <scope>NUCLEOTIDE SEQUENCE [LARGE SCALE GENOMIC DNA]</scope>
    <source>
        <strain evidence="4 5">2B-2</strain>
    </source>
</reference>
<dbReference type="Pfam" id="PF22515">
    <property type="entry name" value="DUF6996"/>
    <property type="match status" value="1"/>
</dbReference>
<gene>
    <name evidence="4" type="ORF">ESZ54_05040</name>
</gene>
<keyword evidence="5" id="KW-1185">Reference proteome</keyword>
<dbReference type="Pfam" id="PF23871">
    <property type="entry name" value="DUF7226"/>
    <property type="match status" value="1"/>
</dbReference>
<feature type="domain" description="DUF6997" evidence="2">
    <location>
        <begin position="81"/>
        <end position="260"/>
    </location>
</feature>
<dbReference type="Proteomes" id="UP000310506">
    <property type="component" value="Unassembled WGS sequence"/>
</dbReference>
<dbReference type="EMBL" id="SDGV01000012">
    <property type="protein sequence ID" value="THB61412.1"/>
    <property type="molecule type" value="Genomic_DNA"/>
</dbReference>
<evidence type="ECO:0000313" key="5">
    <source>
        <dbReference type="Proteomes" id="UP000310506"/>
    </source>
</evidence>
<evidence type="ECO:0000259" key="2">
    <source>
        <dbReference type="Pfam" id="PF22518"/>
    </source>
</evidence>
<protein>
    <submittedName>
        <fullName evidence="4">Uncharacterized protein</fullName>
    </submittedName>
</protein>
<evidence type="ECO:0000313" key="4">
    <source>
        <dbReference type="EMBL" id="THB61412.1"/>
    </source>
</evidence>
<dbReference type="InterPro" id="IPR055650">
    <property type="entry name" value="DUF7226"/>
</dbReference>
<feature type="domain" description="DUF6996" evidence="1">
    <location>
        <begin position="10"/>
        <end position="80"/>
    </location>
</feature>
<dbReference type="OrthoDB" id="9774819at2"/>
<evidence type="ECO:0000259" key="1">
    <source>
        <dbReference type="Pfam" id="PF22515"/>
    </source>
</evidence>
<feature type="domain" description="DUF7226" evidence="3">
    <location>
        <begin position="301"/>
        <end position="439"/>
    </location>
</feature>
<evidence type="ECO:0000259" key="3">
    <source>
        <dbReference type="Pfam" id="PF23871"/>
    </source>
</evidence>
<sequence length="441" mass="51430">MKKEFLTKNDEAWGVLFEKLRIVNEVKNKGVFQISSKQINQIGQREARLMTKFDHKNNLPSLFRENNLSILPNSRGTYLIGNFKTHGKVEYDKVLKPIKKRFPNEILTIDPKSITSEAIALNVAYASGMIDEVIETLSETYSFLTLTNRLGSKELRFSIDSNISKQDSHNIIVKNSQIEIDSTYENLYNIGIFEAKLGTPDDFLIRQLFYPYLFVYNLNTNKKIMPIFFTYAENVFSFHIYNFEEPNNYSSIKRVKQMDFVLEDDIDIDLEDIQKINRTVQKKTLSDDNIVPFPQADNFLRVLNLLKFIENEPKTKEEVALNYGFDERQSDYYFNSLRYLGYAEKIKRGSPITITEKGKYILQNKEKKVGKLEIVSDILSDPIFNYSMQVTLKEGEVISNNEAKQAIKKYIKKDYINESTMNRRASSIRGWINWILNLIET</sequence>
<comment type="caution">
    <text evidence="4">The sequence shown here is derived from an EMBL/GenBank/DDBJ whole genome shotgun (WGS) entry which is preliminary data.</text>
</comment>
<organism evidence="4 5">
    <name type="scientific">Vagococcus silagei</name>
    <dbReference type="NCBI Taxonomy" id="2508885"/>
    <lineage>
        <taxon>Bacteria</taxon>
        <taxon>Bacillati</taxon>
        <taxon>Bacillota</taxon>
        <taxon>Bacilli</taxon>
        <taxon>Lactobacillales</taxon>
        <taxon>Enterococcaceae</taxon>
        <taxon>Vagococcus</taxon>
    </lineage>
</organism>
<dbReference type="InterPro" id="IPR054266">
    <property type="entry name" value="DUF6997"/>
</dbReference>
<dbReference type="InterPro" id="IPR054265">
    <property type="entry name" value="DUF6996"/>
</dbReference>
<name>A0A4S3B3M8_9ENTE</name>
<proteinExistence type="predicted"/>
<dbReference type="Pfam" id="PF22518">
    <property type="entry name" value="DUF6997"/>
    <property type="match status" value="1"/>
</dbReference>
<dbReference type="RefSeq" id="WP_136136597.1">
    <property type="nucleotide sequence ID" value="NZ_SDGV01000012.1"/>
</dbReference>
<dbReference type="AlphaFoldDB" id="A0A4S3B3M8"/>
<accession>A0A4S3B3M8</accession>